<evidence type="ECO:0000313" key="1">
    <source>
        <dbReference type="EMBL" id="MCD1116925.1"/>
    </source>
</evidence>
<proteinExistence type="predicted"/>
<dbReference type="EMBL" id="JAJNAY010000001">
    <property type="protein sequence ID" value="MCD1116925.1"/>
    <property type="molecule type" value="Genomic_DNA"/>
</dbReference>
<comment type="caution">
    <text evidence="1">The sequence shown here is derived from an EMBL/GenBank/DDBJ whole genome shotgun (WGS) entry which is preliminary data.</text>
</comment>
<evidence type="ECO:0000313" key="2">
    <source>
        <dbReference type="Proteomes" id="UP001108025"/>
    </source>
</evidence>
<protein>
    <submittedName>
        <fullName evidence="1">Uncharacterized protein</fullName>
    </submittedName>
</protein>
<sequence length="116" mass="13183">MKKLPKLGCACEKAVLTPSEYRSSEVGKDKTNGRNADVEIIQCRLCQRIWINYVIESAENSESKNWYKGIVAKKDVTQVTPENAIEYIEKQEWYIYGGSDFENPESFGQGKLNLGL</sequence>
<gene>
    <name evidence="1" type="ORF">LO744_08665</name>
</gene>
<keyword evidence="2" id="KW-1185">Reference proteome</keyword>
<dbReference type="Proteomes" id="UP001108025">
    <property type="component" value="Unassembled WGS sequence"/>
</dbReference>
<dbReference type="RefSeq" id="WP_230668686.1">
    <property type="nucleotide sequence ID" value="NZ_JAJNAY010000001.1"/>
</dbReference>
<dbReference type="AlphaFoldDB" id="A0A9Q3YYR9"/>
<name>A0A9Q3YYR9_9FLAO</name>
<accession>A0A9Q3YYR9</accession>
<organism evidence="1 2">
    <name type="scientific">Chryseobacterium turcicum</name>
    <dbReference type="NCBI Taxonomy" id="2898076"/>
    <lineage>
        <taxon>Bacteria</taxon>
        <taxon>Pseudomonadati</taxon>
        <taxon>Bacteroidota</taxon>
        <taxon>Flavobacteriia</taxon>
        <taxon>Flavobacteriales</taxon>
        <taxon>Weeksellaceae</taxon>
        <taxon>Chryseobacterium group</taxon>
        <taxon>Chryseobacterium</taxon>
    </lineage>
</organism>
<reference evidence="1" key="1">
    <citation type="submission" date="2021-11" db="EMBL/GenBank/DDBJ databases">
        <title>Description of novel Chryseobacterium species.</title>
        <authorList>
            <person name="Saticioglu I.B."/>
            <person name="Ay H."/>
            <person name="Altun S."/>
            <person name="Duman M."/>
        </authorList>
    </citation>
    <scope>NUCLEOTIDE SEQUENCE</scope>
    <source>
        <strain evidence="1">C-17</strain>
    </source>
</reference>